<organism evidence="5">
    <name type="scientific">Candidatus Kentrum sp. TC</name>
    <dbReference type="NCBI Taxonomy" id="2126339"/>
    <lineage>
        <taxon>Bacteria</taxon>
        <taxon>Pseudomonadati</taxon>
        <taxon>Pseudomonadota</taxon>
        <taxon>Gammaproteobacteria</taxon>
        <taxon>Candidatus Kentrum</taxon>
    </lineage>
</organism>
<evidence type="ECO:0000256" key="4">
    <source>
        <dbReference type="SAM" id="Phobius"/>
    </source>
</evidence>
<keyword evidence="4" id="KW-0472">Membrane</keyword>
<reference evidence="5" key="1">
    <citation type="submission" date="2019-02" db="EMBL/GenBank/DDBJ databases">
        <authorList>
            <person name="Gruber-Vodicka R. H."/>
            <person name="Seah K. B. B."/>
        </authorList>
    </citation>
    <scope>NUCLEOTIDE SEQUENCE</scope>
    <source>
        <strain evidence="5">BECK_BZ123</strain>
    </source>
</reference>
<dbReference type="SUPFAM" id="SSF53850">
    <property type="entry name" value="Periplasmic binding protein-like II"/>
    <property type="match status" value="1"/>
</dbReference>
<evidence type="ECO:0000256" key="1">
    <source>
        <dbReference type="ARBA" id="ARBA00004418"/>
    </source>
</evidence>
<keyword evidence="3" id="KW-0732">Signal</keyword>
<evidence type="ECO:0000256" key="2">
    <source>
        <dbReference type="ARBA" id="ARBA00010742"/>
    </source>
</evidence>
<evidence type="ECO:0000313" key="5">
    <source>
        <dbReference type="EMBL" id="VFK39907.1"/>
    </source>
</evidence>
<keyword evidence="4" id="KW-0812">Transmembrane</keyword>
<comment type="similarity">
    <text evidence="2">Belongs to the bacterial solute-binding protein SsuA/TauA family.</text>
</comment>
<dbReference type="Pfam" id="PF13379">
    <property type="entry name" value="NMT1_2"/>
    <property type="match status" value="1"/>
</dbReference>
<dbReference type="GO" id="GO:0042597">
    <property type="term" value="C:periplasmic space"/>
    <property type="evidence" value="ECO:0007669"/>
    <property type="project" value="UniProtKB-SubCell"/>
</dbReference>
<comment type="subcellular location">
    <subcellularLocation>
        <location evidence="1">Periplasm</location>
    </subcellularLocation>
</comment>
<evidence type="ECO:0000256" key="3">
    <source>
        <dbReference type="ARBA" id="ARBA00022729"/>
    </source>
</evidence>
<dbReference type="AlphaFoldDB" id="A0A450YEE5"/>
<feature type="transmembrane region" description="Helical" evidence="4">
    <location>
        <begin position="21"/>
        <end position="40"/>
    </location>
</feature>
<keyword evidence="4" id="KW-1133">Transmembrane helix</keyword>
<name>A0A450YEE5_9GAMM</name>
<gene>
    <name evidence="5" type="ORF">BECKTC1821D_GA0114238_100740</name>
</gene>
<dbReference type="EMBL" id="CAADFS010000007">
    <property type="protein sequence ID" value="VFK39907.1"/>
    <property type="molecule type" value="Genomic_DNA"/>
</dbReference>
<accession>A0A450YEE5</accession>
<protein>
    <submittedName>
        <fullName evidence="5">ABC-type nitrate/sulfonate/bicarbonate transport system, substrate-binding protein</fullName>
    </submittedName>
</protein>
<dbReference type="Gene3D" id="3.40.190.10">
    <property type="entry name" value="Periplasmic binding protein-like II"/>
    <property type="match status" value="2"/>
</dbReference>
<sequence length="350" mass="39122">MEYLPTHFSMRRFFDATMKRNKLFTGLSVIAVIILVWALLPKSPDTDYADEGEPRTRPATQLKIGYVTIAGALPLFVAEKYGYFREAGFETELVRFKSSNEIAIAAATNKIDLVGICATNAVLDAAVASSTRFGAFLLNGYTKPSETEQATDYLLARKGITLEQLKGKRIAFFPGSISRVFANLIFPRLGLAVEDVEYIEMSPPNWISAMETGVVDAVTAVEPFAQMLRDRGRVDVLVEGYYAQVMPNVPLSGAWFVAGRLPADAEARIYSAFGRALDLIQSDRERALRAFSDFTKISPDVYRRIGLNRWRLIEDDEARESIRRFVAILLESGELRKAPASYLWVHRDAP</sequence>
<dbReference type="PANTHER" id="PTHR30024">
    <property type="entry name" value="ALIPHATIC SULFONATES-BINDING PROTEIN-RELATED"/>
    <property type="match status" value="1"/>
</dbReference>
<dbReference type="PANTHER" id="PTHR30024:SF47">
    <property type="entry name" value="TAURINE-BINDING PERIPLASMIC PROTEIN"/>
    <property type="match status" value="1"/>
</dbReference>
<proteinExistence type="inferred from homology"/>